<dbReference type="AlphaFoldDB" id="G0TVK7"/>
<dbReference type="InterPro" id="IPR023267">
    <property type="entry name" value="RCMT"/>
</dbReference>
<evidence type="ECO:0000256" key="3">
    <source>
        <dbReference type="ARBA" id="ARBA00022691"/>
    </source>
</evidence>
<dbReference type="InterPro" id="IPR029063">
    <property type="entry name" value="SAM-dependent_MTases_sf"/>
</dbReference>
<keyword evidence="1 5" id="KW-0489">Methyltransferase</keyword>
<feature type="region of interest" description="Disordered" evidence="6">
    <location>
        <begin position="825"/>
        <end position="844"/>
    </location>
</feature>
<dbReference type="InterPro" id="IPR049560">
    <property type="entry name" value="MeTrfase_RsmB-F_NOP2_cat"/>
</dbReference>
<evidence type="ECO:0000256" key="1">
    <source>
        <dbReference type="ARBA" id="ARBA00022603"/>
    </source>
</evidence>
<evidence type="ECO:0000313" key="8">
    <source>
        <dbReference type="EMBL" id="CCC47973.1"/>
    </source>
</evidence>
<dbReference type="Gene3D" id="3.40.50.150">
    <property type="entry name" value="Vaccinia Virus protein VP39"/>
    <property type="match status" value="1"/>
</dbReference>
<dbReference type="GO" id="GO:0008173">
    <property type="term" value="F:RNA methyltransferase activity"/>
    <property type="evidence" value="ECO:0007669"/>
    <property type="project" value="InterPro"/>
</dbReference>
<dbReference type="InterPro" id="IPR001678">
    <property type="entry name" value="MeTrfase_RsmB-F_NOP2_dom"/>
</dbReference>
<keyword evidence="3 5" id="KW-0949">S-adenosyl-L-methionine</keyword>
<dbReference type="PANTHER" id="PTHR22808">
    <property type="entry name" value="NCL1 YEAST -RELATED NOL1/NOP2/FMU SUN DOMAIN-CONTAINING"/>
    <property type="match status" value="1"/>
</dbReference>
<feature type="region of interest" description="Disordered" evidence="6">
    <location>
        <begin position="496"/>
        <end position="518"/>
    </location>
</feature>
<sequence length="858" mass="93212">MEIVLEEQRERRVMLEPTWVKNALAACSSAEELSAMKSLLDKGQRGPNAPGCMTSQLVEDVHGEHDALAPALTGTESTGSNASLEAGIVPGYSNAALASLCQRREYAVSAPNASFSRYFIRQGLVAEETELMELFRAMSGRQPTAFRVHTSEMHGRAAAEILSDREGIEPLKWLPSACGAFVMQDSQDVPHSMLLSNRQLLRSLANEKLISFQSTSSMLPVLLLDPKPGESVLDLCASPGSKTSLIVDYMSAPIDEESPGRSKAAQRRYGCVLANDISPSRSRTLAQRLQNVCPSVAVTQLQGLFFQNKPVIDGGVRYDKILVDVPCSGEGRMRRDAMSWRMWHPLRAAEFVPSQLQLLRQAIDLCAPGGTVVYSTCTLNPIENEAVVAAVLRDGASELVKPPRTLREKSGWKFSQGLRHWLVPSHSGGFFRTLQEAEAKEGATITVPKELFWHEECEGIYAALESCCLRVMPHLNGGAEGFFMAAFRKLSVAKTQRPLPSEPGSRGVNPVKNTKAEGSEKKGSVYCGSIVNETLLHARGVVRLTAQNTLVQRSLGGFFCNSVPQLEMFLSKHQLCAAWRESQGLLLVSESAWSHLGAISPPSQHGGLLDLGITVVDAATGHLTEAGAFHLRPHATSRVLHLPLPELQWLLSSHVIKVQELQEDPTLKARCAIAGLDVASNGHNALKQHGPPLWAAEVMKTIGESDGNFIVCCTASSVEGIYVQERGGKVSSTAGLLSICIPVVVRRTPGIELHICLSHDATQRCLAVIGRVIGHAKRMNKFGAQRGRLQLGGQFNVSSVMAKNDLEGRRPTIQQQQRQLLVSQPAVSPPHLGRSKNSSTCSPLVGQEVDEGRNYFVI</sequence>
<proteinExistence type="inferred from homology"/>
<dbReference type="PROSITE" id="PS51686">
    <property type="entry name" value="SAM_MT_RSMB_NOP"/>
    <property type="match status" value="1"/>
</dbReference>
<dbReference type="SUPFAM" id="SSF53335">
    <property type="entry name" value="S-adenosyl-L-methionine-dependent methyltransferases"/>
    <property type="match status" value="1"/>
</dbReference>
<evidence type="ECO:0000256" key="4">
    <source>
        <dbReference type="ARBA" id="ARBA00022884"/>
    </source>
</evidence>
<comment type="similarity">
    <text evidence="5">Belongs to the class I-like SAM-binding methyltransferase superfamily. RsmB/NOP family.</text>
</comment>
<feature type="binding site" evidence="5">
    <location>
        <position position="276"/>
    </location>
    <ligand>
        <name>S-adenosyl-L-methionine</name>
        <dbReference type="ChEBI" id="CHEBI:59789"/>
    </ligand>
</feature>
<dbReference type="Pfam" id="PF01189">
    <property type="entry name" value="Methyltr_RsmB-F"/>
    <property type="match status" value="1"/>
</dbReference>
<keyword evidence="2 5" id="KW-0808">Transferase</keyword>
<organism evidence="8">
    <name type="scientific">Trypanosoma vivax (strain Y486)</name>
    <dbReference type="NCBI Taxonomy" id="1055687"/>
    <lineage>
        <taxon>Eukaryota</taxon>
        <taxon>Discoba</taxon>
        <taxon>Euglenozoa</taxon>
        <taxon>Kinetoplastea</taxon>
        <taxon>Metakinetoplastina</taxon>
        <taxon>Trypanosomatida</taxon>
        <taxon>Trypanosomatidae</taxon>
        <taxon>Trypanosoma</taxon>
        <taxon>Duttonella</taxon>
    </lineage>
</organism>
<dbReference type="PANTHER" id="PTHR22808:SF7">
    <property type="entry name" value="SAM-DEPENDENT MTASE RSMB_NOP-TYPE DOMAIN-CONTAINING PROTEIN"/>
    <property type="match status" value="1"/>
</dbReference>
<name>G0TVK7_TRYVY</name>
<evidence type="ECO:0000256" key="2">
    <source>
        <dbReference type="ARBA" id="ARBA00022679"/>
    </source>
</evidence>
<dbReference type="GO" id="GO:0003723">
    <property type="term" value="F:RNA binding"/>
    <property type="evidence" value="ECO:0007669"/>
    <property type="project" value="UniProtKB-UniRule"/>
</dbReference>
<feature type="binding site" evidence="5">
    <location>
        <position position="324"/>
    </location>
    <ligand>
        <name>S-adenosyl-L-methionine</name>
        <dbReference type="ChEBI" id="CHEBI:59789"/>
    </ligand>
</feature>
<protein>
    <recommendedName>
        <fullName evidence="7">SAM-dependent MTase RsmB/NOP-type domain-containing protein</fullName>
    </recommendedName>
</protein>
<accession>G0TVK7</accession>
<keyword evidence="4 5" id="KW-0694">RNA-binding</keyword>
<dbReference type="PRINTS" id="PR02008">
    <property type="entry name" value="RCMTFAMILY"/>
</dbReference>
<dbReference type="EMBL" id="HE573021">
    <property type="protein sequence ID" value="CCC47973.1"/>
    <property type="molecule type" value="Genomic_DNA"/>
</dbReference>
<dbReference type="GO" id="GO:0001510">
    <property type="term" value="P:RNA methylation"/>
    <property type="evidence" value="ECO:0007669"/>
    <property type="project" value="InterPro"/>
</dbReference>
<evidence type="ECO:0000259" key="7">
    <source>
        <dbReference type="PROSITE" id="PS51686"/>
    </source>
</evidence>
<feature type="domain" description="SAM-dependent MTase RsmB/NOP-type" evidence="7">
    <location>
        <begin position="134"/>
        <end position="490"/>
    </location>
</feature>
<evidence type="ECO:0000256" key="6">
    <source>
        <dbReference type="SAM" id="MobiDB-lite"/>
    </source>
</evidence>
<gene>
    <name evidence="8" type="ORF">TVY486_0501830</name>
</gene>
<feature type="active site" description="Nucleophile" evidence="5">
    <location>
        <position position="377"/>
    </location>
</feature>
<evidence type="ECO:0000256" key="5">
    <source>
        <dbReference type="PROSITE-ProRule" id="PRU01023"/>
    </source>
</evidence>
<reference evidence="8" key="1">
    <citation type="journal article" date="2012" name="Proc. Natl. Acad. Sci. U.S.A.">
        <title>Antigenic diversity is generated by distinct evolutionary mechanisms in African trypanosome species.</title>
        <authorList>
            <person name="Jackson A.P."/>
            <person name="Berry A."/>
            <person name="Aslett M."/>
            <person name="Allison H.C."/>
            <person name="Burton P."/>
            <person name="Vavrova-Anderson J."/>
            <person name="Brown R."/>
            <person name="Browne H."/>
            <person name="Corton N."/>
            <person name="Hauser H."/>
            <person name="Gamble J."/>
            <person name="Gilderthorp R."/>
            <person name="Marcello L."/>
            <person name="McQuillan J."/>
            <person name="Otto T.D."/>
            <person name="Quail M.A."/>
            <person name="Sanders M.J."/>
            <person name="van Tonder A."/>
            <person name="Ginger M.L."/>
            <person name="Field M.C."/>
            <person name="Barry J.D."/>
            <person name="Hertz-Fowler C."/>
            <person name="Berriman M."/>
        </authorList>
    </citation>
    <scope>NUCLEOTIDE SEQUENCE</scope>
    <source>
        <strain evidence="8">Y486</strain>
    </source>
</reference>
<comment type="caution">
    <text evidence="5">Lacks conserved residue(s) required for the propagation of feature annotation.</text>
</comment>